<dbReference type="PANTHER" id="PTHR24221">
    <property type="entry name" value="ATP-BINDING CASSETTE SUB-FAMILY B"/>
    <property type="match status" value="1"/>
</dbReference>
<dbReference type="GO" id="GO:0034040">
    <property type="term" value="F:ATPase-coupled lipid transmembrane transporter activity"/>
    <property type="evidence" value="ECO:0007669"/>
    <property type="project" value="TreeGrafter"/>
</dbReference>
<dbReference type="SUPFAM" id="SSF52540">
    <property type="entry name" value="P-loop containing nucleoside triphosphate hydrolases"/>
    <property type="match status" value="1"/>
</dbReference>
<dbReference type="Gene3D" id="1.20.1560.10">
    <property type="entry name" value="ABC transporter type 1, transmembrane domain"/>
    <property type="match status" value="1"/>
</dbReference>
<dbReference type="InterPro" id="IPR039421">
    <property type="entry name" value="Type_1_exporter"/>
</dbReference>
<feature type="domain" description="ABC transmembrane type-1" evidence="10">
    <location>
        <begin position="34"/>
        <end position="311"/>
    </location>
</feature>
<sequence length="615" mass="68584">MNHQSDFSNTNQPVRKKGMKRLWELAFMQKGLVIAACILAVISIIISFSPFIAIYYIIQELLAHITNLSGLDSEYMIRLGWIAGGGALLALFLNFCALMCSHVAAFKTMYRLKLEFTEHIASLPLGFHTENSTGKLRKIVDENIEKLEGFIAHQLPDIAGSFAAPIVVLVILFVFDWRLGLASLVPVVLAYGVQMAGFSGKDAQYFLKTYQDSLEEMNNAAVEYVRGISVVKAFNQTVFSFRKFHAAIKNYGKFVFSYTEAFENIMTLFMVMINNIYLFLIPVIILLSGNVTNYSDFTLACIFYLIFSLAIPASFTKLMYVSQTGRQIADGIGRMDKILDVPTLPQTANPKTTKNYDISYEHVVFSYEGNGKERDGKNMALSDVSFTAKQGEITALVGPSGSGKSTLAHLIPRFYDVNSGAVKIGGVDIRDMSDDYLMSIVSFVFQDVFLFKQSVYDNILIGNKEATKEDIIRAAKAAQCHEFIEKLPNGYDTVIGTQNIHLSGGERQRIVIARAILKDAPIIVLDEATAFADPENEYKIQRAFEELMKDKTVIIIAHRLSTVRGADKIVVIDSGKVAEEGVHETLVKAGGRYSRMWGQYTRSLRWTLASKPEVN</sequence>
<keyword evidence="12" id="KW-1185">Reference proteome</keyword>
<dbReference type="InterPro" id="IPR017871">
    <property type="entry name" value="ABC_transporter-like_CS"/>
</dbReference>
<dbReference type="InterPro" id="IPR036640">
    <property type="entry name" value="ABC1_TM_sf"/>
</dbReference>
<dbReference type="CDD" id="cd07346">
    <property type="entry name" value="ABC_6TM_exporters"/>
    <property type="match status" value="1"/>
</dbReference>
<dbReference type="RefSeq" id="WP_338102553.1">
    <property type="nucleotide sequence ID" value="NZ_CP131060.1"/>
</dbReference>
<evidence type="ECO:0000313" key="11">
    <source>
        <dbReference type="EMBL" id="WNY26225.1"/>
    </source>
</evidence>
<evidence type="ECO:0000256" key="7">
    <source>
        <dbReference type="ARBA" id="ARBA00023136"/>
    </source>
</evidence>
<feature type="transmembrane region" description="Helical" evidence="8">
    <location>
        <begin position="155"/>
        <end position="175"/>
    </location>
</feature>
<organism evidence="11 12">
    <name type="scientific">Methanolapillus millepedarum</name>
    <dbReference type="NCBI Taxonomy" id="3028296"/>
    <lineage>
        <taxon>Archaea</taxon>
        <taxon>Methanobacteriati</taxon>
        <taxon>Methanobacteriota</taxon>
        <taxon>Stenosarchaea group</taxon>
        <taxon>Methanomicrobia</taxon>
        <taxon>Methanosarcinales</taxon>
        <taxon>Methanosarcinaceae</taxon>
        <taxon>Methanolapillus</taxon>
    </lineage>
</organism>
<gene>
    <name evidence="11" type="primary">irtA</name>
    <name evidence="11" type="ORF">MsAc7_18000</name>
</gene>
<feature type="transmembrane region" description="Helical" evidence="8">
    <location>
        <begin position="78"/>
        <end position="106"/>
    </location>
</feature>
<keyword evidence="11" id="KW-0378">Hydrolase</keyword>
<evidence type="ECO:0000256" key="4">
    <source>
        <dbReference type="ARBA" id="ARBA00022741"/>
    </source>
</evidence>
<dbReference type="PROSITE" id="PS00211">
    <property type="entry name" value="ABC_TRANSPORTER_1"/>
    <property type="match status" value="1"/>
</dbReference>
<feature type="transmembrane region" description="Helical" evidence="8">
    <location>
        <begin position="297"/>
        <end position="316"/>
    </location>
</feature>
<keyword evidence="3 8" id="KW-0812">Transmembrane</keyword>
<dbReference type="EC" id="3.6.3.-" evidence="11"/>
<protein>
    <submittedName>
        <fullName evidence="11">Iron import ATP-binding/permease protein IrtA</fullName>
        <ecNumber evidence="11">3.6.3.-</ecNumber>
    </submittedName>
</protein>
<dbReference type="PROSITE" id="PS50929">
    <property type="entry name" value="ABC_TM1F"/>
    <property type="match status" value="1"/>
</dbReference>
<dbReference type="Pfam" id="PF00005">
    <property type="entry name" value="ABC_tran"/>
    <property type="match status" value="1"/>
</dbReference>
<evidence type="ECO:0000259" key="10">
    <source>
        <dbReference type="PROSITE" id="PS50929"/>
    </source>
</evidence>
<dbReference type="InterPro" id="IPR003593">
    <property type="entry name" value="AAA+_ATPase"/>
</dbReference>
<proteinExistence type="predicted"/>
<evidence type="ECO:0000256" key="5">
    <source>
        <dbReference type="ARBA" id="ARBA00022840"/>
    </source>
</evidence>
<keyword evidence="6 8" id="KW-1133">Transmembrane helix</keyword>
<keyword evidence="7 8" id="KW-0472">Membrane</keyword>
<evidence type="ECO:0000256" key="2">
    <source>
        <dbReference type="ARBA" id="ARBA00022448"/>
    </source>
</evidence>
<dbReference type="InterPro" id="IPR027417">
    <property type="entry name" value="P-loop_NTPase"/>
</dbReference>
<evidence type="ECO:0000256" key="1">
    <source>
        <dbReference type="ARBA" id="ARBA00004141"/>
    </source>
</evidence>
<keyword evidence="2" id="KW-0813">Transport</keyword>
<dbReference type="Proteomes" id="UP001303587">
    <property type="component" value="Chromosome"/>
</dbReference>
<keyword evidence="5 11" id="KW-0067">ATP-binding</keyword>
<dbReference type="PANTHER" id="PTHR24221:SF397">
    <property type="entry name" value="ABC TRANSPORTER, ATP-BINDING TRANSMEMBRANE PROTEIN"/>
    <property type="match status" value="1"/>
</dbReference>
<evidence type="ECO:0000259" key="9">
    <source>
        <dbReference type="PROSITE" id="PS50893"/>
    </source>
</evidence>
<dbReference type="GO" id="GO:0016887">
    <property type="term" value="F:ATP hydrolysis activity"/>
    <property type="evidence" value="ECO:0007669"/>
    <property type="project" value="InterPro"/>
</dbReference>
<dbReference type="FunFam" id="3.40.50.300:FF:000287">
    <property type="entry name" value="Multidrug ABC transporter ATP-binding protein"/>
    <property type="match status" value="1"/>
</dbReference>
<dbReference type="SUPFAM" id="SSF90123">
    <property type="entry name" value="ABC transporter transmembrane region"/>
    <property type="match status" value="1"/>
</dbReference>
<comment type="subcellular location">
    <subcellularLocation>
        <location evidence="1">Membrane</location>
        <topology evidence="1">Multi-pass membrane protein</topology>
    </subcellularLocation>
</comment>
<dbReference type="InterPro" id="IPR011527">
    <property type="entry name" value="ABC1_TM_dom"/>
</dbReference>
<dbReference type="EMBL" id="CP131060">
    <property type="protein sequence ID" value="WNY26225.1"/>
    <property type="molecule type" value="Genomic_DNA"/>
</dbReference>
<name>A0AA96ZUX3_9EURY</name>
<reference evidence="11 12" key="1">
    <citation type="submission" date="2023-07" db="EMBL/GenBank/DDBJ databases">
        <title>Closed genoem sequence of Methanosarcinaceae archaeon Ac7.</title>
        <authorList>
            <person name="Poehlein A."/>
            <person name="Protasov E."/>
            <person name="Platt K."/>
            <person name="Reeh H."/>
            <person name="Daniel R."/>
            <person name="Brune A."/>
        </authorList>
    </citation>
    <scope>NUCLEOTIDE SEQUENCE [LARGE SCALE GENOMIC DNA]</scope>
    <source>
        <strain evidence="11 12">Ac7</strain>
    </source>
</reference>
<feature type="domain" description="ABC transporter" evidence="9">
    <location>
        <begin position="358"/>
        <end position="599"/>
    </location>
</feature>
<dbReference type="AlphaFoldDB" id="A0AA96ZUX3"/>
<feature type="transmembrane region" description="Helical" evidence="8">
    <location>
        <begin position="31"/>
        <end position="58"/>
    </location>
</feature>
<dbReference type="GeneID" id="89230894"/>
<accession>A0AA96ZUX3</accession>
<dbReference type="Gene3D" id="3.40.50.300">
    <property type="entry name" value="P-loop containing nucleotide triphosphate hydrolases"/>
    <property type="match status" value="1"/>
</dbReference>
<evidence type="ECO:0000256" key="3">
    <source>
        <dbReference type="ARBA" id="ARBA00022692"/>
    </source>
</evidence>
<evidence type="ECO:0000256" key="6">
    <source>
        <dbReference type="ARBA" id="ARBA00022989"/>
    </source>
</evidence>
<dbReference type="PROSITE" id="PS50893">
    <property type="entry name" value="ABC_TRANSPORTER_2"/>
    <property type="match status" value="1"/>
</dbReference>
<evidence type="ECO:0000313" key="12">
    <source>
        <dbReference type="Proteomes" id="UP001303587"/>
    </source>
</evidence>
<evidence type="ECO:0000256" key="8">
    <source>
        <dbReference type="SAM" id="Phobius"/>
    </source>
</evidence>
<dbReference type="GO" id="GO:0016020">
    <property type="term" value="C:membrane"/>
    <property type="evidence" value="ECO:0007669"/>
    <property type="project" value="UniProtKB-SubCell"/>
</dbReference>
<dbReference type="GO" id="GO:0140359">
    <property type="term" value="F:ABC-type transporter activity"/>
    <property type="evidence" value="ECO:0007669"/>
    <property type="project" value="InterPro"/>
</dbReference>
<dbReference type="GO" id="GO:0005524">
    <property type="term" value="F:ATP binding"/>
    <property type="evidence" value="ECO:0007669"/>
    <property type="project" value="UniProtKB-KW"/>
</dbReference>
<keyword evidence="4" id="KW-0547">Nucleotide-binding</keyword>
<dbReference type="InterPro" id="IPR003439">
    <property type="entry name" value="ABC_transporter-like_ATP-bd"/>
</dbReference>
<dbReference type="SMART" id="SM00382">
    <property type="entry name" value="AAA"/>
    <property type="match status" value="1"/>
</dbReference>
<dbReference type="Pfam" id="PF00664">
    <property type="entry name" value="ABC_membrane"/>
    <property type="match status" value="1"/>
</dbReference>
<feature type="transmembrane region" description="Helical" evidence="8">
    <location>
        <begin position="265"/>
        <end position="285"/>
    </location>
</feature>